<dbReference type="InterPro" id="IPR012337">
    <property type="entry name" value="RNaseH-like_sf"/>
</dbReference>
<dbReference type="Pfam" id="PF00665">
    <property type="entry name" value="rve"/>
    <property type="match status" value="1"/>
</dbReference>
<evidence type="ECO:0000259" key="1">
    <source>
        <dbReference type="PROSITE" id="PS50994"/>
    </source>
</evidence>
<name>A0AAQ3NTZ7_VIGMU</name>
<dbReference type="InterPro" id="IPR001584">
    <property type="entry name" value="Integrase_cat-core"/>
</dbReference>
<accession>A0AAQ3NTZ7</accession>
<dbReference type="GO" id="GO:0003676">
    <property type="term" value="F:nucleic acid binding"/>
    <property type="evidence" value="ECO:0007669"/>
    <property type="project" value="InterPro"/>
</dbReference>
<dbReference type="GO" id="GO:0015074">
    <property type="term" value="P:DNA integration"/>
    <property type="evidence" value="ECO:0007669"/>
    <property type="project" value="InterPro"/>
</dbReference>
<feature type="domain" description="Integrase catalytic" evidence="1">
    <location>
        <begin position="1"/>
        <end position="116"/>
    </location>
</feature>
<dbReference type="EMBL" id="CP144697">
    <property type="protein sequence ID" value="WVZ14468.1"/>
    <property type="molecule type" value="Genomic_DNA"/>
</dbReference>
<dbReference type="Gene3D" id="3.30.420.10">
    <property type="entry name" value="Ribonuclease H-like superfamily/Ribonuclease H"/>
    <property type="match status" value="1"/>
</dbReference>
<dbReference type="PANTHER" id="PTHR37984">
    <property type="entry name" value="PROTEIN CBG26694"/>
    <property type="match status" value="1"/>
</dbReference>
<protein>
    <recommendedName>
        <fullName evidence="1">Integrase catalytic domain-containing protein</fullName>
    </recommendedName>
</protein>
<gene>
    <name evidence="2" type="ORF">V8G54_012034</name>
</gene>
<dbReference type="InterPro" id="IPR050951">
    <property type="entry name" value="Retrovirus_Pol_polyprotein"/>
</dbReference>
<keyword evidence="3" id="KW-1185">Reference proteome</keyword>
<reference evidence="2 3" key="1">
    <citation type="journal article" date="2023" name="Life. Sci Alliance">
        <title>Evolutionary insights into 3D genome organization and epigenetic landscape of Vigna mungo.</title>
        <authorList>
            <person name="Junaid A."/>
            <person name="Singh B."/>
            <person name="Bhatia S."/>
        </authorList>
    </citation>
    <scope>NUCLEOTIDE SEQUENCE [LARGE SCALE GENOMIC DNA]</scope>
    <source>
        <strain evidence="2">Urdbean</strain>
    </source>
</reference>
<evidence type="ECO:0000313" key="2">
    <source>
        <dbReference type="EMBL" id="WVZ14468.1"/>
    </source>
</evidence>
<dbReference type="SUPFAM" id="SSF53098">
    <property type="entry name" value="Ribonuclease H-like"/>
    <property type="match status" value="1"/>
</dbReference>
<dbReference type="PANTHER" id="PTHR37984:SF5">
    <property type="entry name" value="PROTEIN NYNRIN-LIKE"/>
    <property type="match status" value="1"/>
</dbReference>
<dbReference type="InterPro" id="IPR036397">
    <property type="entry name" value="RNaseH_sf"/>
</dbReference>
<sequence>MDFITGLPPFHGYTVLLVVVDRFSKVVHLGALPTSYTAYKVFELFVSIIGKHHGLPKSIVADRDPIFMSRFWSNLFKFNGTLPQMSSSYHSQIDGQTEVMNRIIEQYLRAFVHDKS</sequence>
<dbReference type="AlphaFoldDB" id="A0AAQ3NTZ7"/>
<dbReference type="Proteomes" id="UP001374535">
    <property type="component" value="Chromosome 4"/>
</dbReference>
<evidence type="ECO:0000313" key="3">
    <source>
        <dbReference type="Proteomes" id="UP001374535"/>
    </source>
</evidence>
<dbReference type="PROSITE" id="PS50994">
    <property type="entry name" value="INTEGRASE"/>
    <property type="match status" value="1"/>
</dbReference>
<proteinExistence type="predicted"/>
<organism evidence="2 3">
    <name type="scientific">Vigna mungo</name>
    <name type="common">Black gram</name>
    <name type="synonym">Phaseolus mungo</name>
    <dbReference type="NCBI Taxonomy" id="3915"/>
    <lineage>
        <taxon>Eukaryota</taxon>
        <taxon>Viridiplantae</taxon>
        <taxon>Streptophyta</taxon>
        <taxon>Embryophyta</taxon>
        <taxon>Tracheophyta</taxon>
        <taxon>Spermatophyta</taxon>
        <taxon>Magnoliopsida</taxon>
        <taxon>eudicotyledons</taxon>
        <taxon>Gunneridae</taxon>
        <taxon>Pentapetalae</taxon>
        <taxon>rosids</taxon>
        <taxon>fabids</taxon>
        <taxon>Fabales</taxon>
        <taxon>Fabaceae</taxon>
        <taxon>Papilionoideae</taxon>
        <taxon>50 kb inversion clade</taxon>
        <taxon>NPAAA clade</taxon>
        <taxon>indigoferoid/millettioid clade</taxon>
        <taxon>Phaseoleae</taxon>
        <taxon>Vigna</taxon>
    </lineage>
</organism>